<name>G4T1K0_META2</name>
<dbReference type="STRING" id="1091494.MEALZ_0727"/>
<dbReference type="EMBL" id="FO082060">
    <property type="protein sequence ID" value="CCE22422.1"/>
    <property type="molecule type" value="Genomic_DNA"/>
</dbReference>
<dbReference type="AlphaFoldDB" id="G4T1K0"/>
<reference evidence="2" key="1">
    <citation type="journal article" date="2012" name="J. Bacteriol.">
        <title>Genome sequence of the haloalkaliphilic methanotrophic bacterium Methylomicrobium alcaliphilum 20Z.</title>
        <authorList>
            <person name="Vuilleumier S."/>
            <person name="Khmelenina V.N."/>
            <person name="Bringel F."/>
            <person name="Reshetnikov A.S."/>
            <person name="Lajus A."/>
            <person name="Mangenot S."/>
            <person name="Rouy Z."/>
            <person name="Op den Camp H.J."/>
            <person name="Jetten M.S."/>
            <person name="Dispirito A.A."/>
            <person name="Dunfield P."/>
            <person name="Klotz M.G."/>
            <person name="Semrau J.D."/>
            <person name="Stein L.Y."/>
            <person name="Barbe V."/>
            <person name="Medigue C."/>
            <person name="Trotsenko Y.A."/>
            <person name="Kalyuzhnaya M.G."/>
        </authorList>
    </citation>
    <scope>NUCLEOTIDE SEQUENCE [LARGE SCALE GENOMIC DNA]</scope>
    <source>
        <strain evidence="2">DSM 19304 / NCIMB 14124 / VKM B-2133 / 20Z</strain>
    </source>
</reference>
<dbReference type="PATRIC" id="fig|271065.3.peg.742"/>
<organism evidence="1 2">
    <name type="scientific">Methylotuvimicrobium alcaliphilum (strain DSM 19304 / NCIMB 14124 / VKM B-2133 / 20Z)</name>
    <name type="common">Methylomicrobium alcaliphilum</name>
    <dbReference type="NCBI Taxonomy" id="1091494"/>
    <lineage>
        <taxon>Bacteria</taxon>
        <taxon>Pseudomonadati</taxon>
        <taxon>Pseudomonadota</taxon>
        <taxon>Gammaproteobacteria</taxon>
        <taxon>Methylococcales</taxon>
        <taxon>Methylococcaceae</taxon>
        <taxon>Methylotuvimicrobium</taxon>
    </lineage>
</organism>
<evidence type="ECO:0000313" key="1">
    <source>
        <dbReference type="EMBL" id="CCE22422.1"/>
    </source>
</evidence>
<dbReference type="KEGG" id="mah:MEALZ_0727"/>
<evidence type="ECO:0000313" key="2">
    <source>
        <dbReference type="Proteomes" id="UP000008315"/>
    </source>
</evidence>
<dbReference type="HOGENOM" id="CLU_2899020_0_0_6"/>
<accession>G4T1K0</accession>
<keyword evidence="2" id="KW-1185">Reference proteome</keyword>
<sequence length="62" mass="7576">MKKKSMMKHDAGLRERHDDSIWRLKFKETWLYLNLLLEFQSGDEYFMTYMGFCFKISCALRS</sequence>
<proteinExistence type="predicted"/>
<gene>
    <name evidence="1" type="ordered locus">MEALZ_0727</name>
</gene>
<dbReference type="RefSeq" id="WP_014147226.1">
    <property type="nucleotide sequence ID" value="NZ_CP184748.1"/>
</dbReference>
<dbReference type="Proteomes" id="UP000008315">
    <property type="component" value="Chromosome"/>
</dbReference>
<protein>
    <submittedName>
        <fullName evidence="1">Uncharacterized protein</fullName>
    </submittedName>
</protein>